<sequence length="335" mass="37163">MPNLTCLELFIGPFIEYQISLMNLIQNLRNLRELVIPPFPDLSIILTGISNLDSSKLSDLKIYIDPGHDPTTTINLAGATASQVFVDHLHLEDTSFVSYDPASAAEIRELLSRIAQTCSTMEEVALSFENTQTEVINRLKASPAHIITFDVLRPLLSCSKIRSFEVDVLHPLSLDDADIELFAQSCPCLETLYLGPVPGILASDNLKKLSFRSLLHLALHCPQIRNLYLYLDAEHIPEGFENVSATATFTRLCYFGVGFSPIQDPAQVARVLASFLPPTVFFSWGPSSGQSLQWEDVDLISLSINTTWDQHWKAVLPSSDGANANDWKGKYVRGV</sequence>
<protein>
    <recommendedName>
        <fullName evidence="3">F-box domain-containing protein</fullName>
    </recommendedName>
</protein>
<dbReference type="Gene3D" id="3.80.10.10">
    <property type="entry name" value="Ribonuclease Inhibitor"/>
    <property type="match status" value="1"/>
</dbReference>
<dbReference type="Proteomes" id="UP000799118">
    <property type="component" value="Unassembled WGS sequence"/>
</dbReference>
<dbReference type="OrthoDB" id="2447803at2759"/>
<accession>A0A6A4HYY3</accession>
<proteinExistence type="predicted"/>
<keyword evidence="2" id="KW-1185">Reference proteome</keyword>
<dbReference type="InterPro" id="IPR032675">
    <property type="entry name" value="LRR_dom_sf"/>
</dbReference>
<dbReference type="AlphaFoldDB" id="A0A6A4HYY3"/>
<evidence type="ECO:0000313" key="1">
    <source>
        <dbReference type="EMBL" id="KAE9403426.1"/>
    </source>
</evidence>
<name>A0A6A4HYY3_9AGAR</name>
<reference evidence="1" key="1">
    <citation type="journal article" date="2019" name="Environ. Microbiol.">
        <title>Fungal ecological strategies reflected in gene transcription - a case study of two litter decomposers.</title>
        <authorList>
            <person name="Barbi F."/>
            <person name="Kohler A."/>
            <person name="Barry K."/>
            <person name="Baskaran P."/>
            <person name="Daum C."/>
            <person name="Fauchery L."/>
            <person name="Ihrmark K."/>
            <person name="Kuo A."/>
            <person name="LaButti K."/>
            <person name="Lipzen A."/>
            <person name="Morin E."/>
            <person name="Grigoriev I.V."/>
            <person name="Henrissat B."/>
            <person name="Lindahl B."/>
            <person name="Martin F."/>
        </authorList>
    </citation>
    <scope>NUCLEOTIDE SEQUENCE</scope>
    <source>
        <strain evidence="1">JB14</strain>
    </source>
</reference>
<dbReference type="EMBL" id="ML769425">
    <property type="protein sequence ID" value="KAE9403426.1"/>
    <property type="molecule type" value="Genomic_DNA"/>
</dbReference>
<gene>
    <name evidence="1" type="ORF">BT96DRAFT_990285</name>
</gene>
<evidence type="ECO:0008006" key="3">
    <source>
        <dbReference type="Google" id="ProtNLM"/>
    </source>
</evidence>
<evidence type="ECO:0000313" key="2">
    <source>
        <dbReference type="Proteomes" id="UP000799118"/>
    </source>
</evidence>
<dbReference type="SUPFAM" id="SSF52047">
    <property type="entry name" value="RNI-like"/>
    <property type="match status" value="1"/>
</dbReference>
<organism evidence="1 2">
    <name type="scientific">Gymnopus androsaceus JB14</name>
    <dbReference type="NCBI Taxonomy" id="1447944"/>
    <lineage>
        <taxon>Eukaryota</taxon>
        <taxon>Fungi</taxon>
        <taxon>Dikarya</taxon>
        <taxon>Basidiomycota</taxon>
        <taxon>Agaricomycotina</taxon>
        <taxon>Agaricomycetes</taxon>
        <taxon>Agaricomycetidae</taxon>
        <taxon>Agaricales</taxon>
        <taxon>Marasmiineae</taxon>
        <taxon>Omphalotaceae</taxon>
        <taxon>Gymnopus</taxon>
    </lineage>
</organism>